<evidence type="ECO:0000256" key="3">
    <source>
        <dbReference type="ARBA" id="ARBA00022630"/>
    </source>
</evidence>
<dbReference type="Pfam" id="PF09265">
    <property type="entry name" value="Cytokin-bind"/>
    <property type="match status" value="1"/>
</dbReference>
<dbReference type="Pfam" id="PF01565">
    <property type="entry name" value="FAD_binding_4"/>
    <property type="match status" value="1"/>
</dbReference>
<dbReference type="InterPro" id="IPR016167">
    <property type="entry name" value="FAD-bd_PCMH_sub1"/>
</dbReference>
<accession>A0A4R2JRC9</accession>
<dbReference type="InterPro" id="IPR006094">
    <property type="entry name" value="Oxid_FAD_bind_N"/>
</dbReference>
<comment type="cofactor">
    <cofactor evidence="1">
        <name>FAD</name>
        <dbReference type="ChEBI" id="CHEBI:57692"/>
    </cofactor>
</comment>
<dbReference type="GO" id="GO:0019139">
    <property type="term" value="F:cytokinin dehydrogenase activity"/>
    <property type="evidence" value="ECO:0007669"/>
    <property type="project" value="InterPro"/>
</dbReference>
<keyword evidence="8" id="KW-1185">Reference proteome</keyword>
<dbReference type="InterPro" id="IPR016169">
    <property type="entry name" value="FAD-bd_PCMH_sub2"/>
</dbReference>
<comment type="similarity">
    <text evidence="2">Belongs to the oxygen-dependent FAD-linked oxidoreductase family.</text>
</comment>
<dbReference type="GO" id="GO:0071949">
    <property type="term" value="F:FAD binding"/>
    <property type="evidence" value="ECO:0007669"/>
    <property type="project" value="InterPro"/>
</dbReference>
<dbReference type="Gene3D" id="3.40.462.10">
    <property type="entry name" value="FAD-linked oxidases, C-terminal domain"/>
    <property type="match status" value="1"/>
</dbReference>
<dbReference type="InterPro" id="IPR016166">
    <property type="entry name" value="FAD-bd_PCMH"/>
</dbReference>
<protein>
    <submittedName>
        <fullName evidence="7">FAD/FMN-containing dehydrogenase</fullName>
    </submittedName>
</protein>
<reference evidence="7 8" key="1">
    <citation type="submission" date="2019-03" db="EMBL/GenBank/DDBJ databases">
        <title>Genomic Encyclopedia of Type Strains, Phase IV (KMG-IV): sequencing the most valuable type-strain genomes for metagenomic binning, comparative biology and taxonomic classification.</title>
        <authorList>
            <person name="Goeker M."/>
        </authorList>
    </citation>
    <scope>NUCLEOTIDE SEQUENCE [LARGE SCALE GENOMIC DNA]</scope>
    <source>
        <strain evidence="7 8">DSM 45934</strain>
    </source>
</reference>
<dbReference type="InterPro" id="IPR016164">
    <property type="entry name" value="FAD-linked_Oxase-like_C"/>
</dbReference>
<sequence>MNRRSFITGVAGATFVAGFDPITRRWVEADAETAATEPIPALDGALVRADSRTDEGFIVQRHPWVVLRPGSVDDIARMVRFCRRHSIPVAAHGAGHSMFGQSLVDSGVIVETQGIATIHAIHADHADVDAGVLWKDLITAAFAQGVTPPVYTGYTALTVGGTLSVGGVGVTPRKGVQVQWVRRLQVVTGEGHVVWCSPSSNSELFEGALAGVGQLGIITRAVVDLEPARPRVTQWTLEYADPTVFFRDFETVLDRGELEVSYGQVITTPTGGPAPWIFQVQLAKYHGQDEVPDAGHLLRGLSDTRDHLKTVEWAYLDFVLRIDAKIEGLKALGRWTGVPHPWVDVFLPGQKAAGFFTDTFSRLAYDDLGAVGYSVVFAVKRSLLTRQYFAVPESTTDWIFLFDLLTAAPAAGPNTEFVAAKLARNRGIYERARDIGGTLYPISAVEMRPPDWAHQYGPRYQDFAALKKKHDPASILTPSLHMF</sequence>
<evidence type="ECO:0000256" key="5">
    <source>
        <dbReference type="ARBA" id="ARBA00023002"/>
    </source>
</evidence>
<evidence type="ECO:0000313" key="8">
    <source>
        <dbReference type="Proteomes" id="UP000295680"/>
    </source>
</evidence>
<dbReference type="RefSeq" id="WP_132117917.1">
    <property type="nucleotide sequence ID" value="NZ_SLWS01000004.1"/>
</dbReference>
<dbReference type="SUPFAM" id="SSF56176">
    <property type="entry name" value="FAD-binding/transporter-associated domain-like"/>
    <property type="match status" value="1"/>
</dbReference>
<dbReference type="Gene3D" id="3.30.43.10">
    <property type="entry name" value="Uridine Diphospho-n-acetylenolpyruvylglucosamine Reductase, domain 2"/>
    <property type="match status" value="1"/>
</dbReference>
<dbReference type="AlphaFoldDB" id="A0A4R2JRC9"/>
<keyword evidence="4" id="KW-0274">FAD</keyword>
<dbReference type="PROSITE" id="PS51387">
    <property type="entry name" value="FAD_PCMH"/>
    <property type="match status" value="1"/>
</dbReference>
<dbReference type="InterPro" id="IPR015345">
    <property type="entry name" value="Cytokinin_DH_FAD/cytokin-bd"/>
</dbReference>
<keyword evidence="5" id="KW-0560">Oxidoreductase</keyword>
<evidence type="ECO:0000256" key="1">
    <source>
        <dbReference type="ARBA" id="ARBA00001974"/>
    </source>
</evidence>
<dbReference type="InterPro" id="IPR050432">
    <property type="entry name" value="FAD-linked_Oxidoreductases_BP"/>
</dbReference>
<dbReference type="GO" id="GO:0009690">
    <property type="term" value="P:cytokinin metabolic process"/>
    <property type="evidence" value="ECO:0007669"/>
    <property type="project" value="InterPro"/>
</dbReference>
<feature type="domain" description="FAD-binding PCMH-type" evidence="6">
    <location>
        <begin position="57"/>
        <end position="228"/>
    </location>
</feature>
<proteinExistence type="inferred from homology"/>
<comment type="caution">
    <text evidence="7">The sequence shown here is derived from an EMBL/GenBank/DDBJ whole genome shotgun (WGS) entry which is preliminary data.</text>
</comment>
<dbReference type="InterPro" id="IPR016170">
    <property type="entry name" value="Cytok_DH_C_sf"/>
</dbReference>
<evidence type="ECO:0000256" key="2">
    <source>
        <dbReference type="ARBA" id="ARBA00005466"/>
    </source>
</evidence>
<name>A0A4R2JRC9_9PSEU</name>
<gene>
    <name evidence="7" type="ORF">EV192_104619</name>
</gene>
<evidence type="ECO:0000259" key="6">
    <source>
        <dbReference type="PROSITE" id="PS51387"/>
    </source>
</evidence>
<dbReference type="OrthoDB" id="6278354at2"/>
<dbReference type="InterPro" id="IPR036318">
    <property type="entry name" value="FAD-bd_PCMH-like_sf"/>
</dbReference>
<evidence type="ECO:0000256" key="4">
    <source>
        <dbReference type="ARBA" id="ARBA00022827"/>
    </source>
</evidence>
<organism evidence="7 8">
    <name type="scientific">Actinocrispum wychmicini</name>
    <dbReference type="NCBI Taxonomy" id="1213861"/>
    <lineage>
        <taxon>Bacteria</taxon>
        <taxon>Bacillati</taxon>
        <taxon>Actinomycetota</taxon>
        <taxon>Actinomycetes</taxon>
        <taxon>Pseudonocardiales</taxon>
        <taxon>Pseudonocardiaceae</taxon>
        <taxon>Actinocrispum</taxon>
    </lineage>
</organism>
<dbReference type="SUPFAM" id="SSF55103">
    <property type="entry name" value="FAD-linked oxidases, C-terminal domain"/>
    <property type="match status" value="1"/>
</dbReference>
<dbReference type="PANTHER" id="PTHR13878">
    <property type="entry name" value="GULONOLACTONE OXIDASE"/>
    <property type="match status" value="1"/>
</dbReference>
<keyword evidence="3" id="KW-0285">Flavoprotein</keyword>
<dbReference type="EMBL" id="SLWS01000004">
    <property type="protein sequence ID" value="TCO59776.1"/>
    <property type="molecule type" value="Genomic_DNA"/>
</dbReference>
<dbReference type="Gene3D" id="3.30.465.10">
    <property type="match status" value="1"/>
</dbReference>
<evidence type="ECO:0000313" key="7">
    <source>
        <dbReference type="EMBL" id="TCO59776.1"/>
    </source>
</evidence>
<dbReference type="Proteomes" id="UP000295680">
    <property type="component" value="Unassembled WGS sequence"/>
</dbReference>
<dbReference type="PANTHER" id="PTHR13878:SF107">
    <property type="entry name" value="CYTOKININ DEHYDROGENASE 3"/>
    <property type="match status" value="1"/>
</dbReference>